<name>A0ABR1JPQ8_9AGAR</name>
<sequence length="385" mass="43812">MAQISFSLRPFSPFNMYTDTDEEDMSEASFGFDARSGVASSHTSHDASMRSASPAPSVMSVSSSFRAQAYKHEYGRGLNNYSEVYRLPADEEELSRLDTQHLMFNEIMGKYHPKMAEIMADDVPGESKAVLDLGCGSGMWIMDVARDFPNCNAVAVDLVPMQSLYETCSDSEMQQTDIRCREMPPNLRSEVDDINLGLEHFYGDFNVVHARLISSGIKDYRELINHIALVLRPGGIIDLMEYDFHVYDENHRRVNVDTSTVAGPWWARWMAFANVAIRNRGGDADAATHLYSWVESHPMFENVVYREFWIPCSPWKRDFPANISLCMRDDILAFLKSGRPLLLGNGVSEDVVHELQVNAEREQKTASQRHYVRLQSVWAEKKRNL</sequence>
<dbReference type="SUPFAM" id="SSF53335">
    <property type="entry name" value="S-adenosyl-L-methionine-dependent methyltransferases"/>
    <property type="match status" value="1"/>
</dbReference>
<dbReference type="PANTHER" id="PTHR43591:SF24">
    <property type="entry name" value="2-METHOXY-6-POLYPRENYL-1,4-BENZOQUINOL METHYLASE, MITOCHONDRIAL"/>
    <property type="match status" value="1"/>
</dbReference>
<evidence type="ECO:0000313" key="1">
    <source>
        <dbReference type="EMBL" id="KAK7465267.1"/>
    </source>
</evidence>
<dbReference type="Pfam" id="PF13489">
    <property type="entry name" value="Methyltransf_23"/>
    <property type="match status" value="1"/>
</dbReference>
<organism evidence="1 2">
    <name type="scientific">Marasmiellus scandens</name>
    <dbReference type="NCBI Taxonomy" id="2682957"/>
    <lineage>
        <taxon>Eukaryota</taxon>
        <taxon>Fungi</taxon>
        <taxon>Dikarya</taxon>
        <taxon>Basidiomycota</taxon>
        <taxon>Agaricomycotina</taxon>
        <taxon>Agaricomycetes</taxon>
        <taxon>Agaricomycetidae</taxon>
        <taxon>Agaricales</taxon>
        <taxon>Marasmiineae</taxon>
        <taxon>Omphalotaceae</taxon>
        <taxon>Marasmiellus</taxon>
    </lineage>
</organism>
<protein>
    <recommendedName>
        <fullName evidence="3">S-adenosyl-L-methionine-dependent methyltransferase</fullName>
    </recommendedName>
</protein>
<evidence type="ECO:0000313" key="2">
    <source>
        <dbReference type="Proteomes" id="UP001498398"/>
    </source>
</evidence>
<keyword evidence="2" id="KW-1185">Reference proteome</keyword>
<dbReference type="InterPro" id="IPR029063">
    <property type="entry name" value="SAM-dependent_MTases_sf"/>
</dbReference>
<dbReference type="PANTHER" id="PTHR43591">
    <property type="entry name" value="METHYLTRANSFERASE"/>
    <property type="match status" value="1"/>
</dbReference>
<dbReference type="EMBL" id="JBANRG010000006">
    <property type="protein sequence ID" value="KAK7465267.1"/>
    <property type="molecule type" value="Genomic_DNA"/>
</dbReference>
<reference evidence="1 2" key="1">
    <citation type="submission" date="2024-01" db="EMBL/GenBank/DDBJ databases">
        <title>A draft genome for the cacao thread blight pathogen Marasmiellus scandens.</title>
        <authorList>
            <person name="Baruah I.K."/>
            <person name="Leung J."/>
            <person name="Bukari Y."/>
            <person name="Amoako-Attah I."/>
            <person name="Meinhardt L.W."/>
            <person name="Bailey B.A."/>
            <person name="Cohen S.P."/>
        </authorList>
    </citation>
    <scope>NUCLEOTIDE SEQUENCE [LARGE SCALE GENOMIC DNA]</scope>
    <source>
        <strain evidence="1 2">GH-19</strain>
    </source>
</reference>
<proteinExistence type="predicted"/>
<accession>A0ABR1JPQ8</accession>
<dbReference type="Gene3D" id="3.40.50.150">
    <property type="entry name" value="Vaccinia Virus protein VP39"/>
    <property type="match status" value="1"/>
</dbReference>
<dbReference type="Proteomes" id="UP001498398">
    <property type="component" value="Unassembled WGS sequence"/>
</dbReference>
<dbReference type="CDD" id="cd02440">
    <property type="entry name" value="AdoMet_MTases"/>
    <property type="match status" value="1"/>
</dbReference>
<gene>
    <name evidence="1" type="ORF">VKT23_005246</name>
</gene>
<evidence type="ECO:0008006" key="3">
    <source>
        <dbReference type="Google" id="ProtNLM"/>
    </source>
</evidence>
<comment type="caution">
    <text evidence="1">The sequence shown here is derived from an EMBL/GenBank/DDBJ whole genome shotgun (WGS) entry which is preliminary data.</text>
</comment>